<dbReference type="RefSeq" id="WP_016876774.1">
    <property type="nucleotide sequence ID" value="NZ_AJLN01000152.1"/>
</dbReference>
<evidence type="ECO:0000313" key="2">
    <source>
        <dbReference type="EMBL" id="RUR75928.1"/>
    </source>
</evidence>
<gene>
    <name evidence="2" type="ORF">PCC6912_45000</name>
</gene>
<keyword evidence="3" id="KW-1185">Reference proteome</keyword>
<evidence type="ECO:0000313" key="3">
    <source>
        <dbReference type="Proteomes" id="UP000268857"/>
    </source>
</evidence>
<protein>
    <recommendedName>
        <fullName evidence="1">Phosphodiester glycosidase domain-containing protein</fullName>
    </recommendedName>
</protein>
<evidence type="ECO:0000259" key="1">
    <source>
        <dbReference type="Pfam" id="PF09992"/>
    </source>
</evidence>
<dbReference type="PANTHER" id="PTHR40446">
    <property type="entry name" value="N-ACETYLGLUCOSAMINE-1-PHOSPHODIESTER ALPHA-N-ACETYLGLUCOSAMINIDASE"/>
    <property type="match status" value="1"/>
</dbReference>
<dbReference type="Pfam" id="PF09992">
    <property type="entry name" value="NAGPA"/>
    <property type="match status" value="1"/>
</dbReference>
<dbReference type="AlphaFoldDB" id="A0A433N3T4"/>
<sequence length="301" mass="33680">MRKIYLLGGKLIALVMLLLVWNSSQQFELRSEVIPIQSPQLKNIRYEQRTLPQSIVHILLIPPNSKYLIVPALSTKLIHLEEFARQYQALAILNGGFFDPVNQKTTSTVVLQKQLVANPRNNERLINNPNLKPYLDKIFNRTEFRRYQCGQNIRYDIVLRSEKSLPGCQLIDALGAGPQLLPQLTLEPEGFVDPINKRDAIGSNQPNARTAVGITRDRTIILVMVAQKSDSPGNSGMSLPAVANLMKSLGAEKAMNLDGGSSSSLYYQGKFFYGKVDRQGNPIKRPVKSVLLVQEIVKDSK</sequence>
<dbReference type="Proteomes" id="UP000268857">
    <property type="component" value="Unassembled WGS sequence"/>
</dbReference>
<name>A0A433N3T4_CHLFR</name>
<proteinExistence type="predicted"/>
<reference evidence="2 3" key="1">
    <citation type="journal article" date="2019" name="Genome Biol. Evol.">
        <title>Day and night: Metabolic profiles and evolutionary relationships of six axenic non-marine cyanobacteria.</title>
        <authorList>
            <person name="Will S.E."/>
            <person name="Henke P."/>
            <person name="Boedeker C."/>
            <person name="Huang S."/>
            <person name="Brinkmann H."/>
            <person name="Rohde M."/>
            <person name="Jarek M."/>
            <person name="Friedl T."/>
            <person name="Seufert S."/>
            <person name="Schumacher M."/>
            <person name="Overmann J."/>
            <person name="Neumann-Schaal M."/>
            <person name="Petersen J."/>
        </authorList>
    </citation>
    <scope>NUCLEOTIDE SEQUENCE [LARGE SCALE GENOMIC DNA]</scope>
    <source>
        <strain evidence="2 3">PCC 6912</strain>
    </source>
</reference>
<comment type="caution">
    <text evidence="2">The sequence shown here is derived from an EMBL/GenBank/DDBJ whole genome shotgun (WGS) entry which is preliminary data.</text>
</comment>
<dbReference type="InterPro" id="IPR018711">
    <property type="entry name" value="NAGPA"/>
</dbReference>
<organism evidence="2 3">
    <name type="scientific">Chlorogloeopsis fritschii PCC 6912</name>
    <dbReference type="NCBI Taxonomy" id="211165"/>
    <lineage>
        <taxon>Bacteria</taxon>
        <taxon>Bacillati</taxon>
        <taxon>Cyanobacteriota</taxon>
        <taxon>Cyanophyceae</taxon>
        <taxon>Nostocales</taxon>
        <taxon>Chlorogloeopsidaceae</taxon>
        <taxon>Chlorogloeopsis</taxon>
    </lineage>
</organism>
<dbReference type="OrthoDB" id="9809781at2"/>
<accession>A0A433N3T4</accession>
<dbReference type="EMBL" id="RSCJ01000022">
    <property type="protein sequence ID" value="RUR75928.1"/>
    <property type="molecule type" value="Genomic_DNA"/>
</dbReference>
<feature type="domain" description="Phosphodiester glycosidase" evidence="1">
    <location>
        <begin position="88"/>
        <end position="293"/>
    </location>
</feature>
<dbReference type="STRING" id="211165.GCA_000317285_06541"/>
<dbReference type="PANTHER" id="PTHR40446:SF2">
    <property type="entry name" value="N-ACETYLGLUCOSAMINE-1-PHOSPHODIESTER ALPHA-N-ACETYLGLUCOSAMINIDASE"/>
    <property type="match status" value="1"/>
</dbReference>